<sequence>MRHAWRSGNHFTLLPDAKHYLPAIVSAIETANESVLFEQYLFASGRLADRINEALIQAADRGVHVQVLLDRYGAKGLKHHDRARLMRAGVSLRLFNPLFMGRLSTNLTRDHRKLVLVDRRVAFTGGFCITDDFLEHWFDLAVRSEGPVVSVWQGLFAQLWASSLTQGDDERLLPQGMLSDRNVEPREQGMMGRVVWQRGHRYQAVRLSLQARIAKAARRAWVYTPYFVPTPSLCRHLMAAAQRGVDVRLLVAGRHHDHPSVHYAGRHYYGRLLRAGVRIYEYQPSFTHAKFCLVDDWCTIGSCNFDHWSLRWNLEANLEVEDTRFVTELATLYSEHIATSNAISSQEWSRRPWWQWGREHTLGKVNAWLTLLR</sequence>
<feature type="domain" description="PLD phosphodiesterase" evidence="1">
    <location>
        <begin position="106"/>
        <end position="133"/>
    </location>
</feature>
<dbReference type="EMBL" id="FPBP01000005">
    <property type="protein sequence ID" value="SFU65499.1"/>
    <property type="molecule type" value="Genomic_DNA"/>
</dbReference>
<dbReference type="RefSeq" id="WP_089795127.1">
    <property type="nucleotide sequence ID" value="NZ_FPBP01000005.1"/>
</dbReference>
<gene>
    <name evidence="2" type="ORF">SAMN04487955_105176</name>
</gene>
<dbReference type="Gene3D" id="3.30.870.10">
    <property type="entry name" value="Endonuclease Chain A"/>
    <property type="match status" value="2"/>
</dbReference>
<dbReference type="AlphaFoldDB" id="A0A1I7HXX0"/>
<reference evidence="3" key="1">
    <citation type="submission" date="2016-10" db="EMBL/GenBank/DDBJ databases">
        <authorList>
            <person name="Varghese N."/>
            <person name="Submissions S."/>
        </authorList>
    </citation>
    <scope>NUCLEOTIDE SEQUENCE [LARGE SCALE GENOMIC DNA]</scope>
    <source>
        <strain evidence="3">CGMCC 1.6981</strain>
    </source>
</reference>
<evidence type="ECO:0000313" key="3">
    <source>
        <dbReference type="Proteomes" id="UP000198693"/>
    </source>
</evidence>
<dbReference type="SUPFAM" id="SSF56024">
    <property type="entry name" value="Phospholipase D/nuclease"/>
    <property type="match status" value="2"/>
</dbReference>
<dbReference type="GO" id="GO:0032049">
    <property type="term" value="P:cardiolipin biosynthetic process"/>
    <property type="evidence" value="ECO:0007669"/>
    <property type="project" value="UniProtKB-ARBA"/>
</dbReference>
<evidence type="ECO:0000259" key="1">
    <source>
        <dbReference type="PROSITE" id="PS50035"/>
    </source>
</evidence>
<proteinExistence type="predicted"/>
<dbReference type="SMART" id="SM00155">
    <property type="entry name" value="PLDc"/>
    <property type="match status" value="2"/>
</dbReference>
<dbReference type="OrthoDB" id="9762009at2"/>
<name>A0A1I7HXX0_9GAMM</name>
<dbReference type="Proteomes" id="UP000198693">
    <property type="component" value="Unassembled WGS sequence"/>
</dbReference>
<dbReference type="InterPro" id="IPR001736">
    <property type="entry name" value="PLipase_D/transphosphatidylase"/>
</dbReference>
<organism evidence="2 3">
    <name type="scientific">Halomonas korlensis</name>
    <dbReference type="NCBI Taxonomy" id="463301"/>
    <lineage>
        <taxon>Bacteria</taxon>
        <taxon>Pseudomonadati</taxon>
        <taxon>Pseudomonadota</taxon>
        <taxon>Gammaproteobacteria</taxon>
        <taxon>Oceanospirillales</taxon>
        <taxon>Halomonadaceae</taxon>
        <taxon>Halomonas</taxon>
    </lineage>
</organism>
<dbReference type="PANTHER" id="PTHR21248:SF23">
    <property type="entry name" value="CARDIOLIPIN SYNTHASE B"/>
    <property type="match status" value="1"/>
</dbReference>
<evidence type="ECO:0000313" key="2">
    <source>
        <dbReference type="EMBL" id="SFU65499.1"/>
    </source>
</evidence>
<dbReference type="InterPro" id="IPR025202">
    <property type="entry name" value="PLD-like_dom"/>
</dbReference>
<keyword evidence="3" id="KW-1185">Reference proteome</keyword>
<dbReference type="CDD" id="cd09159">
    <property type="entry name" value="PLDc_ybhO_like_2"/>
    <property type="match status" value="1"/>
</dbReference>
<protein>
    <submittedName>
        <fullName evidence="2">Phosphatidylserine/phosphatidylglycerophosphate/cardiolipin synthase</fullName>
    </submittedName>
</protein>
<dbReference type="GO" id="GO:0008808">
    <property type="term" value="F:cardiolipin synthase activity"/>
    <property type="evidence" value="ECO:0007669"/>
    <property type="project" value="TreeGrafter"/>
</dbReference>
<dbReference type="PANTHER" id="PTHR21248">
    <property type="entry name" value="CARDIOLIPIN SYNTHASE"/>
    <property type="match status" value="1"/>
</dbReference>
<dbReference type="GO" id="GO:0016020">
    <property type="term" value="C:membrane"/>
    <property type="evidence" value="ECO:0007669"/>
    <property type="project" value="TreeGrafter"/>
</dbReference>
<dbReference type="Pfam" id="PF13091">
    <property type="entry name" value="PLDc_2"/>
    <property type="match status" value="2"/>
</dbReference>
<dbReference type="STRING" id="463301.SAMN04487955_105176"/>
<dbReference type="PROSITE" id="PS50035">
    <property type="entry name" value="PLD"/>
    <property type="match status" value="1"/>
</dbReference>
<dbReference type="CDD" id="cd09110">
    <property type="entry name" value="PLDc_CLS_1"/>
    <property type="match status" value="1"/>
</dbReference>
<accession>A0A1I7HXX0</accession>